<keyword evidence="1" id="KW-0812">Transmembrane</keyword>
<accession>A0A117M5U1</accession>
<protein>
    <submittedName>
        <fullName evidence="2">Uncharacterized protein</fullName>
    </submittedName>
</protein>
<dbReference type="Proteomes" id="UP000053467">
    <property type="component" value="Unassembled WGS sequence"/>
</dbReference>
<reference evidence="3" key="1">
    <citation type="journal article" date="2015" name="MBio">
        <title>Genome-Resolved Metagenomic Analysis Reveals Roles for Candidate Phyla and Other Microbial Community Members in Biogeochemical Transformations in Oil Reservoirs.</title>
        <authorList>
            <person name="Hu P."/>
            <person name="Tom L."/>
            <person name="Singh A."/>
            <person name="Thomas B.C."/>
            <person name="Baker B.J."/>
            <person name="Piceno Y.M."/>
            <person name="Andersen G.L."/>
            <person name="Banfield J.F."/>
        </authorList>
    </citation>
    <scope>NUCLEOTIDE SEQUENCE [LARGE SCALE GENOMIC DNA]</scope>
</reference>
<organism evidence="2 3">
    <name type="scientific">candidate division TA06 bacterium 34_109</name>
    <dbReference type="NCBI Taxonomy" id="1635277"/>
    <lineage>
        <taxon>Bacteria</taxon>
        <taxon>Bacteria division TA06</taxon>
    </lineage>
</organism>
<dbReference type="PATRIC" id="fig|1635277.3.peg.1604"/>
<name>A0A117M5U1_UNCT6</name>
<sequence length="60" mass="6781">MIKMDFKAIKRPLIIFLILILLSLTVPFLLPATFLGAYLFWIILSLIIIIYGLMVIGGSK</sequence>
<proteinExistence type="predicted"/>
<keyword evidence="1" id="KW-1133">Transmembrane helix</keyword>
<keyword evidence="1" id="KW-0472">Membrane</keyword>
<gene>
    <name evidence="2" type="ORF">XE03_1798</name>
</gene>
<feature type="transmembrane region" description="Helical" evidence="1">
    <location>
        <begin position="12"/>
        <end position="30"/>
    </location>
</feature>
<evidence type="ECO:0000313" key="3">
    <source>
        <dbReference type="Proteomes" id="UP000053467"/>
    </source>
</evidence>
<dbReference type="EMBL" id="LGGX01000034">
    <property type="protein sequence ID" value="KUK85957.1"/>
    <property type="molecule type" value="Genomic_DNA"/>
</dbReference>
<evidence type="ECO:0000313" key="2">
    <source>
        <dbReference type="EMBL" id="KUK85957.1"/>
    </source>
</evidence>
<feature type="transmembrane region" description="Helical" evidence="1">
    <location>
        <begin position="36"/>
        <end position="56"/>
    </location>
</feature>
<evidence type="ECO:0000256" key="1">
    <source>
        <dbReference type="SAM" id="Phobius"/>
    </source>
</evidence>
<comment type="caution">
    <text evidence="2">The sequence shown here is derived from an EMBL/GenBank/DDBJ whole genome shotgun (WGS) entry which is preliminary data.</text>
</comment>
<dbReference type="AlphaFoldDB" id="A0A117M5U1"/>